<proteinExistence type="predicted"/>
<dbReference type="InterPro" id="IPR001162">
    <property type="entry name" value="UvrC_RNase_H_dom"/>
</dbReference>
<sequence>MELEISVEAEKKYLNSLVALTVVLLSVFMGLGKLKDDNIVQARQLLKTDAVDSWSEYQSKKIKQHLAESSQRQARLLELANPAAAAALRPEQAAIQRDIARYAAEAQALQLKAKAKEQGFEELNARHELFDVSDAGLSIAVACAAVAALAANFIPLLCAWAFGALGVFFWLAGFAGWNIHPGWIVSLLG</sequence>
<gene>
    <name evidence="3" type="ORF">B0T45_18060</name>
</gene>
<keyword evidence="1" id="KW-0472">Membrane</keyword>
<keyword evidence="1" id="KW-1133">Transmembrane helix</keyword>
<dbReference type="GO" id="GO:0009381">
    <property type="term" value="F:excinuclease ABC activity"/>
    <property type="evidence" value="ECO:0007669"/>
    <property type="project" value="InterPro"/>
</dbReference>
<dbReference type="PROSITE" id="PS50165">
    <property type="entry name" value="UVRC"/>
    <property type="match status" value="1"/>
</dbReference>
<feature type="domain" description="UvrC family homology region profile" evidence="2">
    <location>
        <begin position="73"/>
        <end position="146"/>
    </location>
</feature>
<feature type="transmembrane region" description="Helical" evidence="1">
    <location>
        <begin position="135"/>
        <end position="154"/>
    </location>
</feature>
<keyword evidence="1" id="KW-0812">Transmembrane</keyword>
<protein>
    <recommendedName>
        <fullName evidence="2">UvrC family homology region profile domain-containing protein</fullName>
    </recommendedName>
</protein>
<evidence type="ECO:0000313" key="4">
    <source>
        <dbReference type="Proteomes" id="UP000192721"/>
    </source>
</evidence>
<evidence type="ECO:0000256" key="1">
    <source>
        <dbReference type="SAM" id="Phobius"/>
    </source>
</evidence>
<dbReference type="AlphaFoldDB" id="A0A1W0CJX8"/>
<feature type="transmembrane region" description="Helical" evidence="1">
    <location>
        <begin position="160"/>
        <end position="179"/>
    </location>
</feature>
<accession>A0A1W0CJX8</accession>
<dbReference type="InterPro" id="IPR025570">
    <property type="entry name" value="DUF4337"/>
</dbReference>
<dbReference type="Pfam" id="PF14235">
    <property type="entry name" value="DUF4337"/>
    <property type="match status" value="1"/>
</dbReference>
<name>A0A1W0CJX8_9NEIS</name>
<dbReference type="RefSeq" id="WP_081556422.1">
    <property type="nucleotide sequence ID" value="NZ_MUKV01000029.1"/>
</dbReference>
<feature type="transmembrane region" description="Helical" evidence="1">
    <location>
        <begin position="13"/>
        <end position="31"/>
    </location>
</feature>
<dbReference type="EMBL" id="MUKV01000029">
    <property type="protein sequence ID" value="OQS35065.1"/>
    <property type="molecule type" value="Genomic_DNA"/>
</dbReference>
<organism evidence="3 4">
    <name type="scientific">Chromobacterium haemolyticum</name>
    <dbReference type="NCBI Taxonomy" id="394935"/>
    <lineage>
        <taxon>Bacteria</taxon>
        <taxon>Pseudomonadati</taxon>
        <taxon>Pseudomonadota</taxon>
        <taxon>Betaproteobacteria</taxon>
        <taxon>Neisseriales</taxon>
        <taxon>Chromobacteriaceae</taxon>
        <taxon>Chromobacterium</taxon>
    </lineage>
</organism>
<comment type="caution">
    <text evidence="3">The sequence shown here is derived from an EMBL/GenBank/DDBJ whole genome shotgun (WGS) entry which is preliminary data.</text>
</comment>
<dbReference type="Proteomes" id="UP000192721">
    <property type="component" value="Unassembled WGS sequence"/>
</dbReference>
<evidence type="ECO:0000313" key="3">
    <source>
        <dbReference type="EMBL" id="OQS35065.1"/>
    </source>
</evidence>
<reference evidence="3 4" key="1">
    <citation type="submission" date="2017-02" db="EMBL/GenBank/DDBJ databases">
        <title>Chromobacterium haemolyticum H5244.</title>
        <authorList>
            <person name="Gulvik C.A."/>
        </authorList>
    </citation>
    <scope>NUCLEOTIDE SEQUENCE [LARGE SCALE GENOMIC DNA]</scope>
    <source>
        <strain evidence="3 4">H5244</strain>
    </source>
</reference>
<evidence type="ECO:0000259" key="2">
    <source>
        <dbReference type="PROSITE" id="PS50165"/>
    </source>
</evidence>